<dbReference type="CDD" id="cd00190">
    <property type="entry name" value="Tryp_SPc"/>
    <property type="match status" value="1"/>
</dbReference>
<protein>
    <recommendedName>
        <fullName evidence="3">Peptidase S1 domain-containing protein</fullName>
    </recommendedName>
</protein>
<evidence type="ECO:0000256" key="2">
    <source>
        <dbReference type="ARBA" id="ARBA00024195"/>
    </source>
</evidence>
<proteinExistence type="inferred from homology"/>
<dbReference type="InterPro" id="IPR051487">
    <property type="entry name" value="Ser/Thr_Proteases_Immune/Dev"/>
</dbReference>
<dbReference type="PANTHER" id="PTHR24256">
    <property type="entry name" value="TRYPTASE-RELATED"/>
    <property type="match status" value="1"/>
</dbReference>
<dbReference type="EnsemblMetazoa" id="CLYHEMT009668.1">
    <property type="protein sequence ID" value="CLYHEMP009668.1"/>
    <property type="gene ID" value="CLYHEMG009668"/>
</dbReference>
<dbReference type="InterPro" id="IPR009003">
    <property type="entry name" value="Peptidase_S1_PA"/>
</dbReference>
<evidence type="ECO:0000259" key="3">
    <source>
        <dbReference type="PROSITE" id="PS50240"/>
    </source>
</evidence>
<dbReference type="GO" id="GO:0004252">
    <property type="term" value="F:serine-type endopeptidase activity"/>
    <property type="evidence" value="ECO:0007669"/>
    <property type="project" value="InterPro"/>
</dbReference>
<evidence type="ECO:0000313" key="4">
    <source>
        <dbReference type="EnsemblMetazoa" id="CLYHEMP009668.1"/>
    </source>
</evidence>
<feature type="domain" description="Peptidase S1" evidence="3">
    <location>
        <begin position="1"/>
        <end position="152"/>
    </location>
</feature>
<dbReference type="GO" id="GO:0006508">
    <property type="term" value="P:proteolysis"/>
    <property type="evidence" value="ECO:0007669"/>
    <property type="project" value="InterPro"/>
</dbReference>
<reference evidence="4" key="1">
    <citation type="submission" date="2021-01" db="UniProtKB">
        <authorList>
            <consortium name="EnsemblMetazoa"/>
        </authorList>
    </citation>
    <scope>IDENTIFICATION</scope>
</reference>
<dbReference type="SUPFAM" id="SSF50494">
    <property type="entry name" value="Trypsin-like serine proteases"/>
    <property type="match status" value="1"/>
</dbReference>
<dbReference type="InterPro" id="IPR033116">
    <property type="entry name" value="TRYPSIN_SER"/>
</dbReference>
<dbReference type="OrthoDB" id="5965507at2759"/>
<evidence type="ECO:0000256" key="1">
    <source>
        <dbReference type="ARBA" id="ARBA00023157"/>
    </source>
</evidence>
<accession>A0A7M5V4T2</accession>
<dbReference type="PRINTS" id="PR00722">
    <property type="entry name" value="CHYMOTRYPSIN"/>
</dbReference>
<dbReference type="PROSITE" id="PS00135">
    <property type="entry name" value="TRYPSIN_SER"/>
    <property type="match status" value="1"/>
</dbReference>
<evidence type="ECO:0000313" key="5">
    <source>
        <dbReference type="Proteomes" id="UP000594262"/>
    </source>
</evidence>
<dbReference type="Pfam" id="PF00089">
    <property type="entry name" value="Trypsin"/>
    <property type="match status" value="1"/>
</dbReference>
<dbReference type="InterPro" id="IPR043504">
    <property type="entry name" value="Peptidase_S1_PA_chymotrypsin"/>
</dbReference>
<dbReference type="PROSITE" id="PS50240">
    <property type="entry name" value="TRYPSIN_DOM"/>
    <property type="match status" value="1"/>
</dbReference>
<keyword evidence="1" id="KW-1015">Disulfide bond</keyword>
<dbReference type="Proteomes" id="UP000594262">
    <property type="component" value="Unplaced"/>
</dbReference>
<organism evidence="4 5">
    <name type="scientific">Clytia hemisphaerica</name>
    <dbReference type="NCBI Taxonomy" id="252671"/>
    <lineage>
        <taxon>Eukaryota</taxon>
        <taxon>Metazoa</taxon>
        <taxon>Cnidaria</taxon>
        <taxon>Hydrozoa</taxon>
        <taxon>Hydroidolina</taxon>
        <taxon>Leptothecata</taxon>
        <taxon>Obeliida</taxon>
        <taxon>Clytiidae</taxon>
        <taxon>Clytia</taxon>
    </lineage>
</organism>
<dbReference type="SMART" id="SM00020">
    <property type="entry name" value="Tryp_SPc"/>
    <property type="match status" value="1"/>
</dbReference>
<sequence length="154" mass="17111">MHPSYTGRNLNYDVALVELSKPLRMNDRVVRACLPQQGVYPQIGKNCYVAGWGRVSVSPSRSPNRLQQAKLPILEQSKCGSHFVCTGYGYGSQGRPHPNICQGDSGGPLMCQKSDGLWQLEGAASWVLKDCTIYSAYAALHKYIPFVRQHVRDL</sequence>
<dbReference type="InterPro" id="IPR001314">
    <property type="entry name" value="Peptidase_S1A"/>
</dbReference>
<dbReference type="InterPro" id="IPR001254">
    <property type="entry name" value="Trypsin_dom"/>
</dbReference>
<name>A0A7M5V4T2_9CNID</name>
<comment type="similarity">
    <text evidence="2">Belongs to the peptidase S1 family. CLIP subfamily.</text>
</comment>
<dbReference type="AlphaFoldDB" id="A0A7M5V4T2"/>
<dbReference type="Gene3D" id="2.40.10.10">
    <property type="entry name" value="Trypsin-like serine proteases"/>
    <property type="match status" value="2"/>
</dbReference>
<keyword evidence="5" id="KW-1185">Reference proteome</keyword>